<keyword evidence="2" id="KW-1185">Reference proteome</keyword>
<dbReference type="EMBL" id="JAUSUA010000007">
    <property type="protein sequence ID" value="MDQ0208950.1"/>
    <property type="molecule type" value="Genomic_DNA"/>
</dbReference>
<reference evidence="1 2" key="1">
    <citation type="submission" date="2023-07" db="EMBL/GenBank/DDBJ databases">
        <title>Genomic Encyclopedia of Type Strains, Phase IV (KMG-IV): sequencing the most valuable type-strain genomes for metagenomic binning, comparative biology and taxonomic classification.</title>
        <authorList>
            <person name="Goeker M."/>
        </authorList>
    </citation>
    <scope>NUCLEOTIDE SEQUENCE [LARGE SCALE GENOMIC DNA]</scope>
    <source>
        <strain evidence="1 2">DSM 19154</strain>
    </source>
</reference>
<evidence type="ECO:0000313" key="2">
    <source>
        <dbReference type="Proteomes" id="UP001225034"/>
    </source>
</evidence>
<accession>A0ABT9YN89</accession>
<comment type="caution">
    <text evidence="1">The sequence shown here is derived from an EMBL/GenBank/DDBJ whole genome shotgun (WGS) entry which is preliminary data.</text>
</comment>
<sequence>MEREIKKSPADTIKNIKTERKMKKLLSSGELKLVLNQFDRSTFH</sequence>
<evidence type="ECO:0000313" key="1">
    <source>
        <dbReference type="EMBL" id="MDQ0208950.1"/>
    </source>
</evidence>
<proteinExistence type="predicted"/>
<gene>
    <name evidence="1" type="ORF">J2S05_003774</name>
</gene>
<organism evidence="1 2">
    <name type="scientific">Alkalicoccobacillus murimartini</name>
    <dbReference type="NCBI Taxonomy" id="171685"/>
    <lineage>
        <taxon>Bacteria</taxon>
        <taxon>Bacillati</taxon>
        <taxon>Bacillota</taxon>
        <taxon>Bacilli</taxon>
        <taxon>Bacillales</taxon>
        <taxon>Bacillaceae</taxon>
        <taxon>Alkalicoccobacillus</taxon>
    </lineage>
</organism>
<name>A0ABT9YN89_9BACI</name>
<dbReference type="Proteomes" id="UP001225034">
    <property type="component" value="Unassembled WGS sequence"/>
</dbReference>
<protein>
    <submittedName>
        <fullName evidence="1">Uncharacterized protein</fullName>
    </submittedName>
</protein>